<keyword evidence="1" id="KW-0175">Coiled coil</keyword>
<accession>A0ABQ5A0K0</accession>
<evidence type="ECO:0000256" key="1">
    <source>
        <dbReference type="SAM" id="Coils"/>
    </source>
</evidence>
<proteinExistence type="predicted"/>
<comment type="caution">
    <text evidence="2">The sequence shown here is derived from an EMBL/GenBank/DDBJ whole genome shotgun (WGS) entry which is preliminary data.</text>
</comment>
<sequence length="148" mass="16686">MNPSGKYLEVLLISFNLLYRDGKVLVERLQNRIFDWKNKLLPFAGPVKRSLNVRDITRSGFSIYDSVYDLVANMQLSDALIGAGSDEVGELNGVGGSGSSGFEEKYQEGIVVEMLEKSMKNLEQAKEEDKKLFEEAIENARKLETFKK</sequence>
<keyword evidence="3" id="KW-1185">Reference proteome</keyword>
<gene>
    <name evidence="2" type="ORF">Tco_0802229</name>
</gene>
<evidence type="ECO:0000313" key="2">
    <source>
        <dbReference type="EMBL" id="GJS95261.1"/>
    </source>
</evidence>
<reference evidence="2" key="2">
    <citation type="submission" date="2022-01" db="EMBL/GenBank/DDBJ databases">
        <authorList>
            <person name="Yamashiro T."/>
            <person name="Shiraishi A."/>
            <person name="Satake H."/>
            <person name="Nakayama K."/>
        </authorList>
    </citation>
    <scope>NUCLEOTIDE SEQUENCE</scope>
</reference>
<dbReference type="EMBL" id="BQNB010011796">
    <property type="protein sequence ID" value="GJS95261.1"/>
    <property type="molecule type" value="Genomic_DNA"/>
</dbReference>
<dbReference type="Proteomes" id="UP001151760">
    <property type="component" value="Unassembled WGS sequence"/>
</dbReference>
<organism evidence="2 3">
    <name type="scientific">Tanacetum coccineum</name>
    <dbReference type="NCBI Taxonomy" id="301880"/>
    <lineage>
        <taxon>Eukaryota</taxon>
        <taxon>Viridiplantae</taxon>
        <taxon>Streptophyta</taxon>
        <taxon>Embryophyta</taxon>
        <taxon>Tracheophyta</taxon>
        <taxon>Spermatophyta</taxon>
        <taxon>Magnoliopsida</taxon>
        <taxon>eudicotyledons</taxon>
        <taxon>Gunneridae</taxon>
        <taxon>Pentapetalae</taxon>
        <taxon>asterids</taxon>
        <taxon>campanulids</taxon>
        <taxon>Asterales</taxon>
        <taxon>Asteraceae</taxon>
        <taxon>Asteroideae</taxon>
        <taxon>Anthemideae</taxon>
        <taxon>Anthemidinae</taxon>
        <taxon>Tanacetum</taxon>
    </lineage>
</organism>
<feature type="coiled-coil region" evidence="1">
    <location>
        <begin position="112"/>
        <end position="143"/>
    </location>
</feature>
<protein>
    <submittedName>
        <fullName evidence="2">Uncharacterized protein</fullName>
    </submittedName>
</protein>
<name>A0ABQ5A0K0_9ASTR</name>
<evidence type="ECO:0000313" key="3">
    <source>
        <dbReference type="Proteomes" id="UP001151760"/>
    </source>
</evidence>
<reference evidence="2" key="1">
    <citation type="journal article" date="2022" name="Int. J. Mol. Sci.">
        <title>Draft Genome of Tanacetum Coccineum: Genomic Comparison of Closely Related Tanacetum-Family Plants.</title>
        <authorList>
            <person name="Yamashiro T."/>
            <person name="Shiraishi A."/>
            <person name="Nakayama K."/>
            <person name="Satake H."/>
        </authorList>
    </citation>
    <scope>NUCLEOTIDE SEQUENCE</scope>
</reference>